<evidence type="ECO:0000313" key="6">
    <source>
        <dbReference type="EnsemblPlants" id="LPERR08G17440.1"/>
    </source>
</evidence>
<dbReference type="Pfam" id="PF03081">
    <property type="entry name" value="Exo70_C"/>
    <property type="match status" value="1"/>
</dbReference>
<feature type="domain" description="Exocyst complex subunit Exo70 C-terminal" evidence="5">
    <location>
        <begin position="278"/>
        <end position="619"/>
    </location>
</feature>
<dbReference type="GO" id="GO:0006887">
    <property type="term" value="P:exocytosis"/>
    <property type="evidence" value="ECO:0007669"/>
    <property type="project" value="UniProtKB-KW"/>
</dbReference>
<keyword evidence="2 3" id="KW-0813">Transport</keyword>
<keyword evidence="7" id="KW-1185">Reference proteome</keyword>
<accession>A0A0D9X9U4</accession>
<dbReference type="PANTHER" id="PTHR12542">
    <property type="entry name" value="EXOCYST COMPLEX PROTEIN EXO70"/>
    <property type="match status" value="1"/>
</dbReference>
<dbReference type="GO" id="GO:0000145">
    <property type="term" value="C:exocyst"/>
    <property type="evidence" value="ECO:0007669"/>
    <property type="project" value="InterPro"/>
</dbReference>
<reference evidence="6" key="3">
    <citation type="submission" date="2015-04" db="UniProtKB">
        <authorList>
            <consortium name="EnsemblPlants"/>
        </authorList>
    </citation>
    <scope>IDENTIFICATION</scope>
</reference>
<dbReference type="Gramene" id="LPERR08G17440.1">
    <property type="protein sequence ID" value="LPERR08G17440.1"/>
    <property type="gene ID" value="LPERR08G17440"/>
</dbReference>
<protein>
    <recommendedName>
        <fullName evidence="3">Exocyst subunit Exo70 family protein</fullName>
    </recommendedName>
</protein>
<evidence type="ECO:0000259" key="5">
    <source>
        <dbReference type="Pfam" id="PF03081"/>
    </source>
</evidence>
<evidence type="ECO:0000256" key="3">
    <source>
        <dbReference type="RuleBase" id="RU365026"/>
    </source>
</evidence>
<sequence length="662" mass="72081">MCAHASTPTILQSLHASRAAIVSALATAVEAESALSAAGDRIADLHSLLPSSSSLQSQSVAAVALHSRIDRAVAPSSPFLASLRRVSSLSAAVTDGDDVAGHVDRLREAVEECVERGEEAVRRVEEAVVFIGRTTTTKATAGRRRRRLEEAAAALRAVYEAEAETMRFEGPLDDALVRLQDLFEGILLRMKHADFTGGEEGEEVGYEVGREEEVEAAARMARTLAGNDCLDICLDIYVKARYRRAAKAMMRLNPEYLKSYTPEAIDAMDWESLESAMSRWGPHFHVAISGVLAAERRLCSRVLAALPPAVWPECFAKIAARIVSAFFRFADGVSSSSGAAAREPQRLFKLLDMHAAVASEGDRLDDLFSSSSGDGDGENDQSATLLAIRERATEVELALSRAAAAAFFEFTLRVETHHAAVSVSVSGDGHVSKIVRYAVNYLKCLASDDYRRLIESALSAGGGDFAEAAGSVMEALRRHVEEARRSCGDDVAGHVAAMNSYWYIYMRSRGSHLARLVGEEAMRRRFKAAAEEAAWEYHQAVWDPLVRIVDFTTGDVDPEEAREKAAAFAEAMEERVGRRRRYRIPDGDLREQIKAAAARAVRGAYAAFVKANGETVAGRREFLPVDAVEGMVRKVFDEMGGGGSDGRRRSRRQSGSLEGFED</sequence>
<dbReference type="eggNOG" id="KOG2344">
    <property type="taxonomic scope" value="Eukaryota"/>
</dbReference>
<dbReference type="HOGENOM" id="CLU_025295_0_0_1"/>
<evidence type="ECO:0000256" key="1">
    <source>
        <dbReference type="ARBA" id="ARBA00006756"/>
    </source>
</evidence>
<dbReference type="EnsemblPlants" id="LPERR08G17440.1">
    <property type="protein sequence ID" value="LPERR08G17440.1"/>
    <property type="gene ID" value="LPERR08G17440"/>
</dbReference>
<dbReference type="PANTHER" id="PTHR12542:SF90">
    <property type="entry name" value="EXOCYST COMPLEX COMPONENT EXO70I"/>
    <property type="match status" value="1"/>
</dbReference>
<reference evidence="7" key="2">
    <citation type="submission" date="2013-12" db="EMBL/GenBank/DDBJ databases">
        <authorList>
            <person name="Yu Y."/>
            <person name="Lee S."/>
            <person name="de Baynast K."/>
            <person name="Wissotski M."/>
            <person name="Liu L."/>
            <person name="Talag J."/>
            <person name="Goicoechea J."/>
            <person name="Angelova A."/>
            <person name="Jetty R."/>
            <person name="Kudrna D."/>
            <person name="Golser W."/>
            <person name="Rivera L."/>
            <person name="Zhang J."/>
            <person name="Wing R."/>
        </authorList>
    </citation>
    <scope>NUCLEOTIDE SEQUENCE</scope>
</reference>
<feature type="region of interest" description="Disordered" evidence="4">
    <location>
        <begin position="638"/>
        <end position="662"/>
    </location>
</feature>
<proteinExistence type="inferred from homology"/>
<dbReference type="InterPro" id="IPR004140">
    <property type="entry name" value="Exo70"/>
</dbReference>
<organism evidence="6 7">
    <name type="scientific">Leersia perrieri</name>
    <dbReference type="NCBI Taxonomy" id="77586"/>
    <lineage>
        <taxon>Eukaryota</taxon>
        <taxon>Viridiplantae</taxon>
        <taxon>Streptophyta</taxon>
        <taxon>Embryophyta</taxon>
        <taxon>Tracheophyta</taxon>
        <taxon>Spermatophyta</taxon>
        <taxon>Magnoliopsida</taxon>
        <taxon>Liliopsida</taxon>
        <taxon>Poales</taxon>
        <taxon>Poaceae</taxon>
        <taxon>BOP clade</taxon>
        <taxon>Oryzoideae</taxon>
        <taxon>Oryzeae</taxon>
        <taxon>Oryzinae</taxon>
        <taxon>Leersia</taxon>
    </lineage>
</organism>
<reference evidence="6 7" key="1">
    <citation type="submission" date="2012-08" db="EMBL/GenBank/DDBJ databases">
        <title>Oryza genome evolution.</title>
        <authorList>
            <person name="Wing R.A."/>
        </authorList>
    </citation>
    <scope>NUCLEOTIDE SEQUENCE</scope>
</reference>
<name>A0A0D9X9U4_9ORYZ</name>
<dbReference type="Proteomes" id="UP000032180">
    <property type="component" value="Chromosome 8"/>
</dbReference>
<dbReference type="InterPro" id="IPR046364">
    <property type="entry name" value="Exo70_C"/>
</dbReference>
<dbReference type="Gene3D" id="1.20.1280.170">
    <property type="entry name" value="Exocyst complex component Exo70"/>
    <property type="match status" value="1"/>
</dbReference>
<evidence type="ECO:0000256" key="2">
    <source>
        <dbReference type="ARBA" id="ARBA00022448"/>
    </source>
</evidence>
<evidence type="ECO:0000313" key="7">
    <source>
        <dbReference type="Proteomes" id="UP000032180"/>
    </source>
</evidence>
<keyword evidence="3" id="KW-0268">Exocytosis</keyword>
<dbReference type="InterPro" id="IPR016159">
    <property type="entry name" value="Cullin_repeat-like_dom_sf"/>
</dbReference>
<comment type="function">
    <text evidence="3">Component of the exocyst complex.</text>
</comment>
<keyword evidence="3" id="KW-0653">Protein transport</keyword>
<dbReference type="SUPFAM" id="SSF74788">
    <property type="entry name" value="Cullin repeat-like"/>
    <property type="match status" value="1"/>
</dbReference>
<dbReference type="GO" id="GO:0005546">
    <property type="term" value="F:phosphatidylinositol-4,5-bisphosphate binding"/>
    <property type="evidence" value="ECO:0007669"/>
    <property type="project" value="InterPro"/>
</dbReference>
<dbReference type="STRING" id="77586.A0A0D9X9U4"/>
<dbReference type="GO" id="GO:0015031">
    <property type="term" value="P:protein transport"/>
    <property type="evidence" value="ECO:0007669"/>
    <property type="project" value="UniProtKB-KW"/>
</dbReference>
<evidence type="ECO:0000256" key="4">
    <source>
        <dbReference type="SAM" id="MobiDB-lite"/>
    </source>
</evidence>
<dbReference type="AlphaFoldDB" id="A0A0D9X9U4"/>
<comment type="similarity">
    <text evidence="1 3">Belongs to the EXO70 family.</text>
</comment>